<protein>
    <recommendedName>
        <fullName evidence="3">Polysaccharide deacetylase</fullName>
    </recommendedName>
</protein>
<organism evidence="1 2">
    <name type="scientific">Paraburkholderia lycopersici</name>
    <dbReference type="NCBI Taxonomy" id="416944"/>
    <lineage>
        <taxon>Bacteria</taxon>
        <taxon>Pseudomonadati</taxon>
        <taxon>Pseudomonadota</taxon>
        <taxon>Betaproteobacteria</taxon>
        <taxon>Burkholderiales</taxon>
        <taxon>Burkholderiaceae</taxon>
        <taxon>Paraburkholderia</taxon>
    </lineage>
</organism>
<proteinExistence type="predicted"/>
<accession>A0A1G6NI19</accession>
<keyword evidence="2" id="KW-1185">Reference proteome</keyword>
<dbReference type="SUPFAM" id="SSF88713">
    <property type="entry name" value="Glycoside hydrolase/deacetylase"/>
    <property type="match status" value="1"/>
</dbReference>
<sequence>MRRYALLTVDTEALPRRADTDHVQRLIWGRHEAGTAGVREMCSIGAEFNVRHTFFVDMCATTRYPAEMREVVRWLDDAGQDVQLHLHPETLPKSFWSEHGLDGTPAYINEFVGQDRAEFLLRHFGGQISEITGKRVLACRAGSFRWNADFIRALKTVGIPFSFNNSMRGYTAGRSAFGLPTNLPYVWSNNVVEIPVTEKWIAADTGRPGRWASLTYPESSYFSFRTRRFRALPRFLSPGPKFAVLLLHSWSFLHWNERRHATYVDEQRLEGYRKLLSRVSLDYDVITSAELGELLARGKIPINSVVDLAQADSEKPA</sequence>
<dbReference type="OrthoDB" id="8597776at2"/>
<evidence type="ECO:0008006" key="3">
    <source>
        <dbReference type="Google" id="ProtNLM"/>
    </source>
</evidence>
<dbReference type="InterPro" id="IPR011330">
    <property type="entry name" value="Glyco_hydro/deAcase_b/a-brl"/>
</dbReference>
<dbReference type="STRING" id="416944.SAMN05421548_10958"/>
<evidence type="ECO:0000313" key="2">
    <source>
        <dbReference type="Proteomes" id="UP000198908"/>
    </source>
</evidence>
<reference evidence="2" key="1">
    <citation type="submission" date="2016-09" db="EMBL/GenBank/DDBJ databases">
        <authorList>
            <person name="Varghese N."/>
            <person name="Submissions S."/>
        </authorList>
    </citation>
    <scope>NUCLEOTIDE SEQUENCE [LARGE SCALE GENOMIC DNA]</scope>
    <source>
        <strain evidence="2">TNe-862</strain>
    </source>
</reference>
<evidence type="ECO:0000313" key="1">
    <source>
        <dbReference type="EMBL" id="SDC67418.1"/>
    </source>
</evidence>
<dbReference type="Gene3D" id="3.20.20.370">
    <property type="entry name" value="Glycoside hydrolase/deacetylase"/>
    <property type="match status" value="1"/>
</dbReference>
<name>A0A1G6NI19_9BURK</name>
<dbReference type="GO" id="GO:0005975">
    <property type="term" value="P:carbohydrate metabolic process"/>
    <property type="evidence" value="ECO:0007669"/>
    <property type="project" value="InterPro"/>
</dbReference>
<dbReference type="AlphaFoldDB" id="A0A1G6NI19"/>
<dbReference type="EMBL" id="FMYQ01000009">
    <property type="protein sequence ID" value="SDC67418.1"/>
    <property type="molecule type" value="Genomic_DNA"/>
</dbReference>
<gene>
    <name evidence="1" type="ORF">SAMN05421548_10958</name>
</gene>
<dbReference type="Proteomes" id="UP000198908">
    <property type="component" value="Unassembled WGS sequence"/>
</dbReference>